<dbReference type="Pfam" id="PF09479">
    <property type="entry name" value="Flg_new"/>
    <property type="match status" value="3"/>
</dbReference>
<proteinExistence type="predicted"/>
<dbReference type="Gene3D" id="2.60.40.4270">
    <property type="entry name" value="Listeria-Bacteroides repeat domain"/>
    <property type="match status" value="3"/>
</dbReference>
<reference evidence="6 7" key="1">
    <citation type="submission" date="2019-11" db="EMBL/GenBank/DDBJ databases">
        <title>Whole genome shotgun sequencing (WGS) data from Adlercreutzia equolifaciens ResAG-91, Eggerthella lenta MRI-F36, MRI-F37, MRI-F40, ResAG-49, ResAG-88, ResAG-121, ResAG-145, and Gordonibacter sp. ResAG-5, ResAG-26, ResAG-43, ResAG-50, ResAG-59.</title>
        <authorList>
            <person name="Stoll D.A."/>
            <person name="Danylec N."/>
            <person name="Franz C.M.A.P."/>
            <person name="Huch M."/>
        </authorList>
    </citation>
    <scope>NUCLEOTIDE SEQUENCE [LARGE SCALE GENOMIC DNA]</scope>
    <source>
        <strain evidence="6 7">ResAG-91</strain>
    </source>
</reference>
<feature type="domain" description="SLH" evidence="5">
    <location>
        <begin position="811"/>
        <end position="874"/>
    </location>
</feature>
<evidence type="ECO:0000313" key="7">
    <source>
        <dbReference type="Proteomes" id="UP000488839"/>
    </source>
</evidence>
<sequence length="925" mass="98877">MTMKKRLLSILLMCCMVLTLLPTAAFAEDSTETPPVCSCETTCTADNVNTECPVCGAENAIPQNCGQYIPVEDRTGENGSTEGADDPNGPTELSAADQVQAMINALPSAEAITEENAEEVEAQLEAIDEAKEKLSDEEIDELDMTRYAEAAAALGALVAPMLLANDSPDEQFSLAPGGRYYFDLSGANIPGTANGSLPDSTLHYVPFTYAGTVNAYKLTTEMATTEEHAQKNKYPHSLFVADYAVTNDVSWNALNTADLIFSKNYASGGVDYTLRTPSAGSGCTGLADSQRGVPQSNEWDTMLNKNSGYIQNWNGMYSWGQDVSSGGASYRAVRGYGLARYWDYDYATHSYPYLGFRPVLEVLNSDTLGSGGLKVVTLDLGGGTLGNSSEDIQIIVKTGSEFTAPASDGLTRPDGDAGSFFMWLGSNGKFYAPGDSVPAEVTKLTAQWTAPTYAVTLNTNGGTINSGNVTSYTYGVGATLPTAGDMTYTGHTFVGWYDNENLTGSPIAAIGGTETGNKEYWAKWEINQYTITFDTAGGSVVTPITQNYGTATTAPADPTKTGYTFAGWDRAIPATMPAENLTITAQWTVNQYTIAYDLAGGTAEGNPDTYTIETGAFTLKNPTKSGYTFTGWSGTGLDGENNMTVTIPTGSTGNRTYTAHWRYNGSGHSYSYYTIKATAGAGGSISPSGDVSVREGRDQTFTITPDKGYAVANVKIDGKSIGAVKSYTFENVSRTHTIEVIFMKANGNPQTGVFVDVATGSYYEDAVDWAVENGITKGTDDTHFSPDGICTRAQAVTFLWRTAGSPKPETRAMPFTDVPVGSYYYDAVLWAVENGITKGTSDTTFSPNMTCSRAQIVAFLWRSEKSPAAGTANPFADVKSTAYYADAVLWAVKENITKGTTSTTFSPNADCTRAQIVTFLWRCKK</sequence>
<feature type="signal peptide" evidence="4">
    <location>
        <begin position="1"/>
        <end position="27"/>
    </location>
</feature>
<organism evidence="6 7">
    <name type="scientific">Adlercreutzia rubneri</name>
    <dbReference type="NCBI Taxonomy" id="2916441"/>
    <lineage>
        <taxon>Bacteria</taxon>
        <taxon>Bacillati</taxon>
        <taxon>Actinomycetota</taxon>
        <taxon>Coriobacteriia</taxon>
        <taxon>Eggerthellales</taxon>
        <taxon>Eggerthellaceae</taxon>
        <taxon>Adlercreutzia</taxon>
    </lineage>
</organism>
<comment type="caution">
    <text evidence="6">The sequence shown here is derived from an EMBL/GenBank/DDBJ whole genome shotgun (WGS) entry which is preliminary data.</text>
</comment>
<dbReference type="Proteomes" id="UP000488839">
    <property type="component" value="Unassembled WGS sequence"/>
</dbReference>
<evidence type="ECO:0000259" key="5">
    <source>
        <dbReference type="PROSITE" id="PS51272"/>
    </source>
</evidence>
<keyword evidence="2" id="KW-0175">Coiled coil</keyword>
<feature type="coiled-coil region" evidence="2">
    <location>
        <begin position="110"/>
        <end position="140"/>
    </location>
</feature>
<evidence type="ECO:0000256" key="1">
    <source>
        <dbReference type="ARBA" id="ARBA00004196"/>
    </source>
</evidence>
<keyword evidence="7" id="KW-1185">Reference proteome</keyword>
<name>A0A7K1T2Q2_9ACTN</name>
<dbReference type="PROSITE" id="PS51272">
    <property type="entry name" value="SLH"/>
    <property type="match status" value="3"/>
</dbReference>
<feature type="region of interest" description="Disordered" evidence="3">
    <location>
        <begin position="71"/>
        <end position="92"/>
    </location>
</feature>
<dbReference type="InterPro" id="IPR042229">
    <property type="entry name" value="Listeria/Bacterioides_rpt_sf"/>
</dbReference>
<feature type="domain" description="SLH" evidence="5">
    <location>
        <begin position="750"/>
        <end position="810"/>
    </location>
</feature>
<evidence type="ECO:0000313" key="6">
    <source>
        <dbReference type="EMBL" id="MVN57925.1"/>
    </source>
</evidence>
<accession>A0A7K1T2Q2</accession>
<dbReference type="InterPro" id="IPR013378">
    <property type="entry name" value="InlB-like_B-rpt"/>
</dbReference>
<dbReference type="NCBIfam" id="TIGR02543">
    <property type="entry name" value="List_Bact_rpt"/>
    <property type="match status" value="1"/>
</dbReference>
<dbReference type="Pfam" id="PF18998">
    <property type="entry name" value="Flg_new_2"/>
    <property type="match status" value="1"/>
</dbReference>
<dbReference type="GO" id="GO:0030313">
    <property type="term" value="C:cell envelope"/>
    <property type="evidence" value="ECO:0007669"/>
    <property type="project" value="UniProtKB-SubCell"/>
</dbReference>
<dbReference type="EMBL" id="WPOO01000001">
    <property type="protein sequence ID" value="MVN57925.1"/>
    <property type="molecule type" value="Genomic_DNA"/>
</dbReference>
<dbReference type="InterPro" id="IPR044060">
    <property type="entry name" value="Bacterial_rp_domain"/>
</dbReference>
<evidence type="ECO:0000256" key="4">
    <source>
        <dbReference type="SAM" id="SignalP"/>
    </source>
</evidence>
<feature type="domain" description="SLH" evidence="5">
    <location>
        <begin position="875"/>
        <end position="925"/>
    </location>
</feature>
<evidence type="ECO:0000256" key="3">
    <source>
        <dbReference type="SAM" id="MobiDB-lite"/>
    </source>
</evidence>
<comment type="subcellular location">
    <subcellularLocation>
        <location evidence="1">Cell envelope</location>
    </subcellularLocation>
</comment>
<dbReference type="InterPro" id="IPR001119">
    <property type="entry name" value="SLH_dom"/>
</dbReference>
<keyword evidence="4" id="KW-0732">Signal</keyword>
<dbReference type="AlphaFoldDB" id="A0A7K1T2Q2"/>
<gene>
    <name evidence="6" type="ORF">GO707_01550</name>
</gene>
<evidence type="ECO:0000256" key="2">
    <source>
        <dbReference type="SAM" id="Coils"/>
    </source>
</evidence>
<protein>
    <recommendedName>
        <fullName evidence="5">SLH domain-containing protein</fullName>
    </recommendedName>
</protein>
<dbReference type="Pfam" id="PF00395">
    <property type="entry name" value="SLH"/>
    <property type="match status" value="3"/>
</dbReference>
<feature type="chain" id="PRO_5029781802" description="SLH domain-containing protein" evidence="4">
    <location>
        <begin position="28"/>
        <end position="925"/>
    </location>
</feature>